<sequence>MFRHFASLVIALGVFATYAAAYTTIMLPNSQECYFERMKQGQHFSITFETAGKLPIDFQLNDAHRNPIYSMPHTGEGSYSHVSTGEGRYSYCFRNNAPHEIVVNFNPHGPEEEAYLVDHDATPAENEVRKLSHNVEEVRDHFNFMLFRNEVHDQSVSDTQRRMFNWAVLQTLALAGVCGWQIYYVRSLFKVRGVV</sequence>
<evidence type="ECO:0000259" key="10">
    <source>
        <dbReference type="PROSITE" id="PS50866"/>
    </source>
</evidence>
<feature type="domain" description="GOLD" evidence="10">
    <location>
        <begin position="31"/>
        <end position="151"/>
    </location>
</feature>
<evidence type="ECO:0000256" key="9">
    <source>
        <dbReference type="SAM" id="SignalP"/>
    </source>
</evidence>
<organism evidence="11 12">
    <name type="scientific">Coemansia asiatica</name>
    <dbReference type="NCBI Taxonomy" id="1052880"/>
    <lineage>
        <taxon>Eukaryota</taxon>
        <taxon>Fungi</taxon>
        <taxon>Fungi incertae sedis</taxon>
        <taxon>Zoopagomycota</taxon>
        <taxon>Kickxellomycotina</taxon>
        <taxon>Kickxellomycetes</taxon>
        <taxon>Kickxellales</taxon>
        <taxon>Kickxellaceae</taxon>
        <taxon>Coemansia</taxon>
    </lineage>
</organism>
<protein>
    <submittedName>
        <fullName evidence="11">P24 complex component</fullName>
    </submittedName>
</protein>
<evidence type="ECO:0000313" key="12">
    <source>
        <dbReference type="Proteomes" id="UP001145021"/>
    </source>
</evidence>
<keyword evidence="3 7" id="KW-0812">Transmembrane</keyword>
<evidence type="ECO:0000313" key="11">
    <source>
        <dbReference type="EMBL" id="KAJ1647897.1"/>
    </source>
</evidence>
<dbReference type="InterPro" id="IPR009038">
    <property type="entry name" value="GOLD_dom"/>
</dbReference>
<evidence type="ECO:0000256" key="3">
    <source>
        <dbReference type="ARBA" id="ARBA00022692"/>
    </source>
</evidence>
<dbReference type="EMBL" id="JANBOH010000017">
    <property type="protein sequence ID" value="KAJ1647897.1"/>
    <property type="molecule type" value="Genomic_DNA"/>
</dbReference>
<evidence type="ECO:0000256" key="4">
    <source>
        <dbReference type="ARBA" id="ARBA00022729"/>
    </source>
</evidence>
<keyword evidence="12" id="KW-1185">Reference proteome</keyword>
<proteinExistence type="inferred from homology"/>
<evidence type="ECO:0000256" key="5">
    <source>
        <dbReference type="ARBA" id="ARBA00022989"/>
    </source>
</evidence>
<dbReference type="Pfam" id="PF01105">
    <property type="entry name" value="EMP24_GP25L"/>
    <property type="match status" value="1"/>
</dbReference>
<feature type="signal peptide" evidence="9">
    <location>
        <begin position="1"/>
        <end position="21"/>
    </location>
</feature>
<dbReference type="GO" id="GO:0016020">
    <property type="term" value="C:membrane"/>
    <property type="evidence" value="ECO:0007669"/>
    <property type="project" value="UniProtKB-SubCell"/>
</dbReference>
<comment type="caution">
    <text evidence="11">The sequence shown here is derived from an EMBL/GenBank/DDBJ whole genome shotgun (WGS) entry which is preliminary data.</text>
</comment>
<dbReference type="AlphaFoldDB" id="A0A9W8CM39"/>
<keyword evidence="6 8" id="KW-0472">Membrane</keyword>
<evidence type="ECO:0000256" key="1">
    <source>
        <dbReference type="ARBA" id="ARBA00004479"/>
    </source>
</evidence>
<dbReference type="PROSITE" id="PS50866">
    <property type="entry name" value="GOLD"/>
    <property type="match status" value="1"/>
</dbReference>
<dbReference type="InterPro" id="IPR015720">
    <property type="entry name" value="Emp24-like"/>
</dbReference>
<feature type="chain" id="PRO_5040935406" evidence="9">
    <location>
        <begin position="22"/>
        <end position="195"/>
    </location>
</feature>
<feature type="transmembrane region" description="Helical" evidence="8">
    <location>
        <begin position="163"/>
        <end position="185"/>
    </location>
</feature>
<accession>A0A9W8CM39</accession>
<name>A0A9W8CM39_9FUNG</name>
<gene>
    <name evidence="11" type="primary">EMP24</name>
    <name evidence="11" type="ORF">LPJ64_000783</name>
</gene>
<evidence type="ECO:0000256" key="7">
    <source>
        <dbReference type="RuleBase" id="RU003827"/>
    </source>
</evidence>
<evidence type="ECO:0000256" key="6">
    <source>
        <dbReference type="ARBA" id="ARBA00023136"/>
    </source>
</evidence>
<reference evidence="11" key="1">
    <citation type="submission" date="2022-07" db="EMBL/GenBank/DDBJ databases">
        <title>Phylogenomic reconstructions and comparative analyses of Kickxellomycotina fungi.</title>
        <authorList>
            <person name="Reynolds N.K."/>
            <person name="Stajich J.E."/>
            <person name="Barry K."/>
            <person name="Grigoriev I.V."/>
            <person name="Crous P."/>
            <person name="Smith M.E."/>
        </authorList>
    </citation>
    <scope>NUCLEOTIDE SEQUENCE</scope>
    <source>
        <strain evidence="11">NBRC 105413</strain>
    </source>
</reference>
<keyword evidence="5 8" id="KW-1133">Transmembrane helix</keyword>
<dbReference type="Proteomes" id="UP001145021">
    <property type="component" value="Unassembled WGS sequence"/>
</dbReference>
<dbReference type="SMART" id="SM01190">
    <property type="entry name" value="EMP24_GP25L"/>
    <property type="match status" value="1"/>
</dbReference>
<evidence type="ECO:0000256" key="8">
    <source>
        <dbReference type="SAM" id="Phobius"/>
    </source>
</evidence>
<comment type="subcellular location">
    <subcellularLocation>
        <location evidence="1 7">Membrane</location>
        <topology evidence="1 7">Single-pass type I membrane protein</topology>
    </subcellularLocation>
</comment>
<keyword evidence="4 9" id="KW-0732">Signal</keyword>
<comment type="similarity">
    <text evidence="2 7">Belongs to the EMP24/GP25L family.</text>
</comment>
<dbReference type="PANTHER" id="PTHR22811">
    <property type="entry name" value="TRANSMEMBRANE EMP24 DOMAIN-CONTAINING PROTEIN"/>
    <property type="match status" value="1"/>
</dbReference>
<evidence type="ECO:0000256" key="2">
    <source>
        <dbReference type="ARBA" id="ARBA00007104"/>
    </source>
</evidence>